<dbReference type="EMBL" id="JAVDYF010000001">
    <property type="protein sequence ID" value="MDR7354743.1"/>
    <property type="molecule type" value="Genomic_DNA"/>
</dbReference>
<proteinExistence type="predicted"/>
<reference evidence="1 2" key="1">
    <citation type="submission" date="2023-07" db="EMBL/GenBank/DDBJ databases">
        <title>Sequencing the genomes of 1000 actinobacteria strains.</title>
        <authorList>
            <person name="Klenk H.-P."/>
        </authorList>
    </citation>
    <scope>NUCLEOTIDE SEQUENCE [LARGE SCALE GENOMIC DNA]</scope>
    <source>
        <strain evidence="1 2">DSM 44508</strain>
    </source>
</reference>
<protein>
    <recommendedName>
        <fullName evidence="3">Secreted protein</fullName>
    </recommendedName>
</protein>
<evidence type="ECO:0000313" key="2">
    <source>
        <dbReference type="Proteomes" id="UP001183619"/>
    </source>
</evidence>
<gene>
    <name evidence="1" type="ORF">J2S37_001281</name>
</gene>
<dbReference type="Proteomes" id="UP001183619">
    <property type="component" value="Unassembled WGS sequence"/>
</dbReference>
<keyword evidence="2" id="KW-1185">Reference proteome</keyword>
<dbReference type="RefSeq" id="WP_277104662.1">
    <property type="nucleotide sequence ID" value="NZ_BAAAJS010000049.1"/>
</dbReference>
<dbReference type="PROSITE" id="PS51257">
    <property type="entry name" value="PROKAR_LIPOPROTEIN"/>
    <property type="match status" value="1"/>
</dbReference>
<name>A0ABU2B818_9CORY</name>
<evidence type="ECO:0008006" key="3">
    <source>
        <dbReference type="Google" id="ProtNLM"/>
    </source>
</evidence>
<evidence type="ECO:0000313" key="1">
    <source>
        <dbReference type="EMBL" id="MDR7354743.1"/>
    </source>
</evidence>
<accession>A0ABU2B818</accession>
<comment type="caution">
    <text evidence="1">The sequence shown here is derived from an EMBL/GenBank/DDBJ whole genome shotgun (WGS) entry which is preliminary data.</text>
</comment>
<organism evidence="1 2">
    <name type="scientific">Corynebacterium felinum</name>
    <dbReference type="NCBI Taxonomy" id="131318"/>
    <lineage>
        <taxon>Bacteria</taxon>
        <taxon>Bacillati</taxon>
        <taxon>Actinomycetota</taxon>
        <taxon>Actinomycetes</taxon>
        <taxon>Mycobacteriales</taxon>
        <taxon>Corynebacteriaceae</taxon>
        <taxon>Corynebacterium</taxon>
    </lineage>
</organism>
<sequence>MELSAKARAIVAAGIAFFVIACVAMVTGSYVSSEASAKEGPLEKTIKVIDASGLTATSVSPYDLFDPEYTMAAVVCPGETRESVAKKFGLDAAHLRGIPTTPVKENYNYLLLGGQLGELKTERIDRDLVDLCNVPTQPFATKAIIPLVKTQTGNWQLAVGE</sequence>